<keyword evidence="6" id="KW-0769">Symport</keyword>
<dbReference type="PANTHER" id="PTHR13131">
    <property type="entry name" value="CYSTINOSIN"/>
    <property type="match status" value="1"/>
</dbReference>
<comment type="subcellular location">
    <subcellularLocation>
        <location evidence="1">Lysosome membrane</location>
        <topology evidence="1">Multi-pass membrane protein</topology>
    </subcellularLocation>
</comment>
<dbReference type="PANTHER" id="PTHR13131:SF5">
    <property type="entry name" value="CYSTINOSIN"/>
    <property type="match status" value="1"/>
</dbReference>
<accession>A0A420ILX5</accession>
<keyword evidence="8 11" id="KW-0472">Membrane</keyword>
<evidence type="ECO:0000256" key="6">
    <source>
        <dbReference type="ARBA" id="ARBA00022847"/>
    </source>
</evidence>
<comment type="catalytic activity">
    <reaction evidence="10">
        <text>L-cystine(out) + H(+)(out) = L-cystine(in) + H(+)(in)</text>
        <dbReference type="Rhea" id="RHEA:66172"/>
        <dbReference type="ChEBI" id="CHEBI:15378"/>
        <dbReference type="ChEBI" id="CHEBI:35491"/>
    </reaction>
    <physiologicalReaction direction="left-to-right" evidence="10">
        <dbReference type="Rhea" id="RHEA:66173"/>
    </physiologicalReaction>
</comment>
<evidence type="ECO:0000256" key="10">
    <source>
        <dbReference type="ARBA" id="ARBA00048473"/>
    </source>
</evidence>
<dbReference type="GO" id="GO:0005774">
    <property type="term" value="C:vacuolar membrane"/>
    <property type="evidence" value="ECO:0007669"/>
    <property type="project" value="TreeGrafter"/>
</dbReference>
<reference evidence="12 13" key="1">
    <citation type="journal article" date="2018" name="BMC Genomics">
        <title>Comparative genome analyses reveal sequence features reflecting distinct modes of host-adaptation between dicot and monocot powdery mildew.</title>
        <authorList>
            <person name="Wu Y."/>
            <person name="Ma X."/>
            <person name="Pan Z."/>
            <person name="Kale S.D."/>
            <person name="Song Y."/>
            <person name="King H."/>
            <person name="Zhang Q."/>
            <person name="Presley C."/>
            <person name="Deng X."/>
            <person name="Wei C.I."/>
            <person name="Xiao S."/>
        </authorList>
    </citation>
    <scope>NUCLEOTIDE SEQUENCE [LARGE SCALE GENOMIC DNA]</scope>
    <source>
        <strain evidence="12">UMSG1</strain>
    </source>
</reference>
<evidence type="ECO:0000256" key="3">
    <source>
        <dbReference type="ARBA" id="ARBA00022448"/>
    </source>
</evidence>
<dbReference type="InterPro" id="IPR005282">
    <property type="entry name" value="LC_transporter"/>
</dbReference>
<dbReference type="AlphaFoldDB" id="A0A420ILX5"/>
<keyword evidence="7 11" id="KW-1133">Transmembrane helix</keyword>
<keyword evidence="3" id="KW-0813">Transport</keyword>
<keyword evidence="5" id="KW-0677">Repeat</keyword>
<keyword evidence="9" id="KW-0458">Lysosome</keyword>
<dbReference type="GO" id="GO:0000324">
    <property type="term" value="C:fungal-type vacuole"/>
    <property type="evidence" value="ECO:0007669"/>
    <property type="project" value="TreeGrafter"/>
</dbReference>
<evidence type="ECO:0000256" key="9">
    <source>
        <dbReference type="ARBA" id="ARBA00023228"/>
    </source>
</evidence>
<evidence type="ECO:0000256" key="4">
    <source>
        <dbReference type="ARBA" id="ARBA00022692"/>
    </source>
</evidence>
<evidence type="ECO:0000313" key="12">
    <source>
        <dbReference type="EMBL" id="RKF75523.1"/>
    </source>
</evidence>
<dbReference type="Gene3D" id="1.20.1280.290">
    <property type="match status" value="2"/>
</dbReference>
<evidence type="ECO:0000256" key="8">
    <source>
        <dbReference type="ARBA" id="ARBA00023136"/>
    </source>
</evidence>
<dbReference type="SMART" id="SM00679">
    <property type="entry name" value="CTNS"/>
    <property type="match status" value="2"/>
</dbReference>
<dbReference type="Proteomes" id="UP000285326">
    <property type="component" value="Unassembled WGS sequence"/>
</dbReference>
<evidence type="ECO:0000256" key="11">
    <source>
        <dbReference type="SAM" id="Phobius"/>
    </source>
</evidence>
<dbReference type="EMBL" id="MCBS01023346">
    <property type="protein sequence ID" value="RKF75523.1"/>
    <property type="molecule type" value="Genomic_DNA"/>
</dbReference>
<keyword evidence="4 11" id="KW-0812">Transmembrane</keyword>
<feature type="transmembrane region" description="Helical" evidence="11">
    <location>
        <begin position="180"/>
        <end position="205"/>
    </location>
</feature>
<proteinExistence type="inferred from homology"/>
<dbReference type="Pfam" id="PF04193">
    <property type="entry name" value="PQ-loop"/>
    <property type="match status" value="2"/>
</dbReference>
<dbReference type="GO" id="GO:0015293">
    <property type="term" value="F:symporter activity"/>
    <property type="evidence" value="ECO:0007669"/>
    <property type="project" value="UniProtKB-KW"/>
</dbReference>
<evidence type="ECO:0000256" key="1">
    <source>
        <dbReference type="ARBA" id="ARBA00004155"/>
    </source>
</evidence>
<feature type="transmembrane region" description="Helical" evidence="11">
    <location>
        <begin position="211"/>
        <end position="233"/>
    </location>
</feature>
<dbReference type="GO" id="GO:0015184">
    <property type="term" value="F:L-cystine transmembrane transporter activity"/>
    <property type="evidence" value="ECO:0007669"/>
    <property type="project" value="TreeGrafter"/>
</dbReference>
<comment type="similarity">
    <text evidence="2">Belongs to the cystinosin family.</text>
</comment>
<evidence type="ECO:0000256" key="2">
    <source>
        <dbReference type="ARBA" id="ARBA00006855"/>
    </source>
</evidence>
<feature type="transmembrane region" description="Helical" evidence="11">
    <location>
        <begin position="95"/>
        <end position="118"/>
    </location>
</feature>
<evidence type="ECO:0000313" key="13">
    <source>
        <dbReference type="Proteomes" id="UP000285326"/>
    </source>
</evidence>
<name>A0A420ILX5_9PEZI</name>
<comment type="caution">
    <text evidence="12">The sequence shown here is derived from an EMBL/GenBank/DDBJ whole genome shotgun (WGS) entry which is preliminary data.</text>
</comment>
<protein>
    <submittedName>
        <fullName evidence="12">Cystinosin-like protein</fullName>
    </submittedName>
</protein>
<dbReference type="FunFam" id="1.20.1280.290:FF:000016">
    <property type="entry name" value="Cystinosin homolog"/>
    <property type="match status" value="1"/>
</dbReference>
<feature type="transmembrane region" description="Helical" evidence="11">
    <location>
        <begin position="57"/>
        <end position="75"/>
    </location>
</feature>
<evidence type="ECO:0000256" key="5">
    <source>
        <dbReference type="ARBA" id="ARBA00022737"/>
    </source>
</evidence>
<evidence type="ECO:0000256" key="7">
    <source>
        <dbReference type="ARBA" id="ARBA00022989"/>
    </source>
</evidence>
<organism evidence="12 13">
    <name type="scientific">Golovinomyces cichoracearum</name>
    <dbReference type="NCBI Taxonomy" id="62708"/>
    <lineage>
        <taxon>Eukaryota</taxon>
        <taxon>Fungi</taxon>
        <taxon>Dikarya</taxon>
        <taxon>Ascomycota</taxon>
        <taxon>Pezizomycotina</taxon>
        <taxon>Leotiomycetes</taxon>
        <taxon>Erysiphales</taxon>
        <taxon>Erysiphaceae</taxon>
        <taxon>Golovinomyces</taxon>
    </lineage>
</organism>
<gene>
    <name evidence="12" type="ORF">GcM1_233046</name>
</gene>
<sequence>MRCLTYRGHSVPNVYYKLAFINTLEADAALPDTQLITASEGIRCHLSKNTMELEKHFLEWLSQILGWAYTILWSLSSYPQPILNYKRTSTVGTTIDYPAINVLGFLAYLIYITVFYFSDEIRSQYAIRNNGLMPTVQPNDLAFATHAFILSLVTLSQHTHYSWWRFEKPKSSLGARPSMAIGIIFAGCLGYVFTITQIVLIRHYVNPRTNWATIDIIYAISYLKLIATFVKYIPQVKMNIKNKSTTGWSIDQILLDLTGGVLSTLQLCVDSYNQGDWSGITGNLAKLLLGNLSVLFDIIFMIQHYCLYNTDNEHMSDENEPLFADSDV</sequence>
<dbReference type="InterPro" id="IPR006603">
    <property type="entry name" value="PQ-loop_rpt"/>
</dbReference>